<protein>
    <submittedName>
        <fullName evidence="3">Uncharacterized protein</fullName>
    </submittedName>
</protein>
<keyword evidence="7" id="KW-1185">Reference proteome</keyword>
<evidence type="ECO:0000313" key="2">
    <source>
        <dbReference type="EMBL" id="ODM12833.1"/>
    </source>
</evidence>
<dbReference type="EMBL" id="MEHA01000036">
    <property type="protein sequence ID" value="ODR42983.1"/>
    <property type="molecule type" value="Genomic_DNA"/>
</dbReference>
<dbReference type="Proteomes" id="UP000094067">
    <property type="component" value="Unassembled WGS sequence"/>
</dbReference>
<name>A0A1E3UAD8_9FIRM</name>
<gene>
    <name evidence="2" type="ORF">BEH84_00548</name>
    <name evidence="3" type="ORF">BEI59_30875</name>
    <name evidence="1" type="ORF">BEI61_02007</name>
    <name evidence="4" type="ORF">BEI63_16725</name>
</gene>
<evidence type="ECO:0000313" key="5">
    <source>
        <dbReference type="Proteomes" id="UP000094067"/>
    </source>
</evidence>
<dbReference type="GO" id="GO:0005737">
    <property type="term" value="C:cytoplasm"/>
    <property type="evidence" value="ECO:0007669"/>
    <property type="project" value="InterPro"/>
</dbReference>
<proteinExistence type="predicted"/>
<dbReference type="InterPro" id="IPR036388">
    <property type="entry name" value="WH-like_DNA-bd_sf"/>
</dbReference>
<dbReference type="Proteomes" id="UP000095003">
    <property type="component" value="Unassembled WGS sequence"/>
</dbReference>
<evidence type="ECO:0000313" key="6">
    <source>
        <dbReference type="Proteomes" id="UP000094271"/>
    </source>
</evidence>
<dbReference type="GO" id="GO:0003700">
    <property type="term" value="F:DNA-binding transcription factor activity"/>
    <property type="evidence" value="ECO:0007669"/>
    <property type="project" value="InterPro"/>
</dbReference>
<dbReference type="GO" id="GO:0005509">
    <property type="term" value="F:calcium ion binding"/>
    <property type="evidence" value="ECO:0007669"/>
    <property type="project" value="InterPro"/>
</dbReference>
<dbReference type="GeneID" id="93299066"/>
<dbReference type="InterPro" id="IPR016032">
    <property type="entry name" value="Sig_transdc_resp-reg_C-effctor"/>
</dbReference>
<evidence type="ECO:0000313" key="8">
    <source>
        <dbReference type="Proteomes" id="UP000095003"/>
    </source>
</evidence>
<evidence type="ECO:0000313" key="1">
    <source>
        <dbReference type="EMBL" id="ODM06118.1"/>
    </source>
</evidence>
<reference evidence="3 6" key="3">
    <citation type="submission" date="2016-08" db="EMBL/GenBank/DDBJ databases">
        <authorList>
            <person name="Seilhamer J.J."/>
        </authorList>
    </citation>
    <scope>NUCLEOTIDE SEQUENCE [LARGE SCALE GENOMIC DNA]</scope>
    <source>
        <strain evidence="3 6">NML150140-1</strain>
    </source>
</reference>
<dbReference type="Proteomes" id="UP000094271">
    <property type="component" value="Unassembled WGS sequence"/>
</dbReference>
<dbReference type="SUPFAM" id="SSF46894">
    <property type="entry name" value="C-terminal effector domain of the bipartite response regulators"/>
    <property type="match status" value="1"/>
</dbReference>
<sequence>MNKKKIYKKVAKEYGVSVQEVKQEMQTALKYAYGNTPDDGVTRKWQKKVPSKAEVPTPDELLRYARRNYNEI</sequence>
<dbReference type="Gene3D" id="1.10.10.10">
    <property type="entry name" value="Winged helix-like DNA-binding domain superfamily/Winged helix DNA-binding domain"/>
    <property type="match status" value="1"/>
</dbReference>
<reference evidence="4 7" key="2">
    <citation type="submission" date="2016-08" db="EMBL/GenBank/DDBJ databases">
        <title>Characterization of Isolates of Eisenbergiella tayi Derived from Blood Cultures, Using Whole Genome Sequencing.</title>
        <authorList>
            <person name="Bernier A.-M."/>
            <person name="Burdz T."/>
            <person name="Wiebe D."/>
            <person name="Bernard K."/>
        </authorList>
    </citation>
    <scope>NUCLEOTIDE SEQUENCE [LARGE SCALE GENOMIC DNA]</scope>
    <source>
        <strain evidence="4 7">NML120146</strain>
    </source>
</reference>
<dbReference type="AlphaFoldDB" id="A0A1E3UAD8"/>
<dbReference type="OrthoDB" id="1825248at2"/>
<dbReference type="RefSeq" id="WP_009254307.1">
    <property type="nucleotide sequence ID" value="NZ_BAABXS010000003.1"/>
</dbReference>
<comment type="caution">
    <text evidence="3">The sequence shown here is derived from an EMBL/GenBank/DDBJ whole genome shotgun (WGS) entry which is preliminary data.</text>
</comment>
<accession>A0A1E3UAD8</accession>
<evidence type="ECO:0000313" key="3">
    <source>
        <dbReference type="EMBL" id="ODR42983.1"/>
    </source>
</evidence>
<dbReference type="EMBL" id="MCGI01000001">
    <property type="protein sequence ID" value="ODM12833.1"/>
    <property type="molecule type" value="Genomic_DNA"/>
</dbReference>
<evidence type="ECO:0000313" key="4">
    <source>
        <dbReference type="EMBL" id="ODR54589.1"/>
    </source>
</evidence>
<dbReference type="EMBL" id="MCGH01000002">
    <property type="protein sequence ID" value="ODM06118.1"/>
    <property type="molecule type" value="Genomic_DNA"/>
</dbReference>
<dbReference type="GO" id="GO:0042173">
    <property type="term" value="P:regulation of sporulation resulting in formation of a cellular spore"/>
    <property type="evidence" value="ECO:0007669"/>
    <property type="project" value="InterPro"/>
</dbReference>
<dbReference type="EMBL" id="MEHD01000025">
    <property type="protein sequence ID" value="ODR54589.1"/>
    <property type="molecule type" value="Genomic_DNA"/>
</dbReference>
<dbReference type="Proteomes" id="UP000094869">
    <property type="component" value="Unassembled WGS sequence"/>
</dbReference>
<organism evidence="3 6">
    <name type="scientific">Eisenbergiella tayi</name>
    <dbReference type="NCBI Taxonomy" id="1432052"/>
    <lineage>
        <taxon>Bacteria</taxon>
        <taxon>Bacillati</taxon>
        <taxon>Bacillota</taxon>
        <taxon>Clostridia</taxon>
        <taxon>Lachnospirales</taxon>
        <taxon>Lachnospiraceae</taxon>
        <taxon>Eisenbergiella</taxon>
    </lineage>
</organism>
<reference evidence="5 8" key="1">
    <citation type="submission" date="2016-07" db="EMBL/GenBank/DDBJ databases">
        <title>Characterization of isolates of Eisenbergiella tayi derived from blood cultures, using whole genome sequencing.</title>
        <authorList>
            <person name="Burdz T."/>
            <person name="Wiebe D."/>
            <person name="Huynh C."/>
            <person name="Bernard K."/>
        </authorList>
    </citation>
    <scope>NUCLEOTIDE SEQUENCE [LARGE SCALE GENOMIC DNA]</scope>
    <source>
        <strain evidence="1 5">NML 110608</strain>
        <strain evidence="2 8">NML 120489</strain>
    </source>
</reference>
<evidence type="ECO:0000313" key="7">
    <source>
        <dbReference type="Proteomes" id="UP000094869"/>
    </source>
</evidence>
<dbReference type="GO" id="GO:0003677">
    <property type="term" value="F:DNA binding"/>
    <property type="evidence" value="ECO:0007669"/>
    <property type="project" value="InterPro"/>
</dbReference>